<gene>
    <name evidence="1" type="ORF">K491DRAFT_241903</name>
</gene>
<evidence type="ECO:0000313" key="1">
    <source>
        <dbReference type="EMBL" id="KAF2648516.1"/>
    </source>
</evidence>
<name>A0A6A6SKX9_9PLEO</name>
<dbReference type="EMBL" id="MU004534">
    <property type="protein sequence ID" value="KAF2648516.1"/>
    <property type="molecule type" value="Genomic_DNA"/>
</dbReference>
<keyword evidence="2" id="KW-1185">Reference proteome</keyword>
<organism evidence="1 2">
    <name type="scientific">Lophiostoma macrostomum CBS 122681</name>
    <dbReference type="NCBI Taxonomy" id="1314788"/>
    <lineage>
        <taxon>Eukaryota</taxon>
        <taxon>Fungi</taxon>
        <taxon>Dikarya</taxon>
        <taxon>Ascomycota</taxon>
        <taxon>Pezizomycotina</taxon>
        <taxon>Dothideomycetes</taxon>
        <taxon>Pleosporomycetidae</taxon>
        <taxon>Pleosporales</taxon>
        <taxon>Lophiostomataceae</taxon>
        <taxon>Lophiostoma</taxon>
    </lineage>
</organism>
<evidence type="ECO:0000313" key="2">
    <source>
        <dbReference type="Proteomes" id="UP000799324"/>
    </source>
</evidence>
<accession>A0A6A6SKX9</accession>
<proteinExistence type="predicted"/>
<reference evidence="1" key="1">
    <citation type="journal article" date="2020" name="Stud. Mycol.">
        <title>101 Dothideomycetes genomes: a test case for predicting lifestyles and emergence of pathogens.</title>
        <authorList>
            <person name="Haridas S."/>
            <person name="Albert R."/>
            <person name="Binder M."/>
            <person name="Bloem J."/>
            <person name="Labutti K."/>
            <person name="Salamov A."/>
            <person name="Andreopoulos B."/>
            <person name="Baker S."/>
            <person name="Barry K."/>
            <person name="Bills G."/>
            <person name="Bluhm B."/>
            <person name="Cannon C."/>
            <person name="Castanera R."/>
            <person name="Culley D."/>
            <person name="Daum C."/>
            <person name="Ezra D."/>
            <person name="Gonzalez J."/>
            <person name="Henrissat B."/>
            <person name="Kuo A."/>
            <person name="Liang C."/>
            <person name="Lipzen A."/>
            <person name="Lutzoni F."/>
            <person name="Magnuson J."/>
            <person name="Mondo S."/>
            <person name="Nolan M."/>
            <person name="Ohm R."/>
            <person name="Pangilinan J."/>
            <person name="Park H.-J."/>
            <person name="Ramirez L."/>
            <person name="Alfaro M."/>
            <person name="Sun H."/>
            <person name="Tritt A."/>
            <person name="Yoshinaga Y."/>
            <person name="Zwiers L.-H."/>
            <person name="Turgeon B."/>
            <person name="Goodwin S."/>
            <person name="Spatafora J."/>
            <person name="Crous P."/>
            <person name="Grigoriev I."/>
        </authorList>
    </citation>
    <scope>NUCLEOTIDE SEQUENCE</scope>
    <source>
        <strain evidence="1">CBS 122681</strain>
    </source>
</reference>
<dbReference type="AlphaFoldDB" id="A0A6A6SKX9"/>
<sequence>MSLPTNYMPWFVKGVKEDHYYLNLLSQHLNQPPLQSPLHIHLPPSLKTQTFPITSYRSSRSRASMYCPNPAIRRSGAIDPSSASICCVALSPVLKNSATAQTPNALCAQRRHAVSIGAINLNGKHRKPKVPFFIPPFRVFGGNLHSKLDDIVAGDMPALNLDVKGNGSSIGRASVQCLVQRSDLRVVQYRSRPTT</sequence>
<dbReference type="Proteomes" id="UP000799324">
    <property type="component" value="Unassembled WGS sequence"/>
</dbReference>
<protein>
    <submittedName>
        <fullName evidence="1">Uncharacterized protein</fullName>
    </submittedName>
</protein>